<protein>
    <submittedName>
        <fullName evidence="10">Homeobox domain-containing protein</fullName>
    </submittedName>
</protein>
<accession>A0A4Y0BL33</accession>
<evidence type="ECO:0000256" key="3">
    <source>
        <dbReference type="ARBA" id="ARBA00023125"/>
    </source>
</evidence>
<dbReference type="GO" id="GO:0000978">
    <property type="term" value="F:RNA polymerase II cis-regulatory region sequence-specific DNA binding"/>
    <property type="evidence" value="ECO:0007669"/>
    <property type="project" value="TreeGrafter"/>
</dbReference>
<dbReference type="InterPro" id="IPR009057">
    <property type="entry name" value="Homeodomain-like_sf"/>
</dbReference>
<organism evidence="10">
    <name type="scientific">Anopheles funestus</name>
    <name type="common">African malaria mosquito</name>
    <dbReference type="NCBI Taxonomy" id="62324"/>
    <lineage>
        <taxon>Eukaryota</taxon>
        <taxon>Metazoa</taxon>
        <taxon>Ecdysozoa</taxon>
        <taxon>Arthropoda</taxon>
        <taxon>Hexapoda</taxon>
        <taxon>Insecta</taxon>
        <taxon>Pterygota</taxon>
        <taxon>Neoptera</taxon>
        <taxon>Endopterygota</taxon>
        <taxon>Diptera</taxon>
        <taxon>Nematocera</taxon>
        <taxon>Culicoidea</taxon>
        <taxon>Culicidae</taxon>
        <taxon>Anophelinae</taxon>
        <taxon>Anopheles</taxon>
    </lineage>
</organism>
<feature type="region of interest" description="Disordered" evidence="8">
    <location>
        <begin position="235"/>
        <end position="354"/>
    </location>
</feature>
<dbReference type="VEuPathDB" id="VectorBase:AFUN2_011691"/>
<dbReference type="InterPro" id="IPR001356">
    <property type="entry name" value="HD"/>
</dbReference>
<dbReference type="GO" id="GO:0048513">
    <property type="term" value="P:animal organ development"/>
    <property type="evidence" value="ECO:0007669"/>
    <property type="project" value="UniProtKB-ARBA"/>
</dbReference>
<dbReference type="GO" id="GO:0005634">
    <property type="term" value="C:nucleus"/>
    <property type="evidence" value="ECO:0007669"/>
    <property type="project" value="UniProtKB-SubCell"/>
</dbReference>
<evidence type="ECO:0000256" key="2">
    <source>
        <dbReference type="ARBA" id="ARBA00022473"/>
    </source>
</evidence>
<feature type="compositionally biased region" description="Low complexity" evidence="8">
    <location>
        <begin position="694"/>
        <end position="711"/>
    </location>
</feature>
<evidence type="ECO:0000256" key="7">
    <source>
        <dbReference type="RuleBase" id="RU000682"/>
    </source>
</evidence>
<evidence type="ECO:0000256" key="4">
    <source>
        <dbReference type="ARBA" id="ARBA00023155"/>
    </source>
</evidence>
<dbReference type="PROSITE" id="PS50071">
    <property type="entry name" value="HOMEOBOX_2"/>
    <property type="match status" value="1"/>
</dbReference>
<feature type="compositionally biased region" description="Basic and acidic residues" evidence="8">
    <location>
        <begin position="343"/>
        <end position="353"/>
    </location>
</feature>
<keyword evidence="4 6" id="KW-0371">Homeobox</keyword>
<feature type="compositionally biased region" description="Low complexity" evidence="8">
    <location>
        <begin position="450"/>
        <end position="461"/>
    </location>
</feature>
<feature type="region of interest" description="Disordered" evidence="8">
    <location>
        <begin position="671"/>
        <end position="711"/>
    </location>
</feature>
<dbReference type="EnsemblMetazoa" id="AFUN020578-RA">
    <property type="protein sequence ID" value="AFUN020578-PA"/>
    <property type="gene ID" value="AFUN020578"/>
</dbReference>
<dbReference type="AlphaFoldDB" id="A0A4Y0BL33"/>
<sequence length="799" mass="86384">MQEVCSSIEHMGAQIKSESPAIGSLQAGAAVVVGSETDIINPQQVSLNATQQQQTIIAGGPQLVGRKQVICDKPPRAATQLPIAASVEGLSTQASNQQQQQQPHPDTSYWMQNESGFINSQPSMAEFLTHIDSESPKLISQGYPMAPSDSMESVPEYPWMKEKKTARKATAQAEFVAENGLPRRLRTAYTNTQLLELEKEFHFNKYLCRPRRIEIAASLDLTERQVKVWFQNRRMKHKRQTLSKTDDDESGKDDLKDSNSKKSCQGCELPSDDIPDSTSSSRGMNNSTPNAAMTPNSTVDISTPTGGGGGSGGVTNAVSADSSVASTGSLDEEDEIHAKVKKKSDGQAIKKESVSSTKIINSNSFKNYDATGYPKDSGPVLGPSSAPITIPHSPVSTSAISPSSNSNSNNNNSNSNNNNNLQSYYNHPSPYGVVKHKLPHGPIISHESEGSPTTTGSSGSGMYFNSKPQEYFGKADAGVHYQPPYQHYQKTIIPPGPGYGGPQHTLNEGYPNAQKTDFNASLGLKSFGNKTLVQDSPQAKLQQAQHQLGDSTFHPQSQPYYNSCDTGLNNVGQYGPSGQQYYPNDYDPQHEFGGGTGYYESTKPGAVGQSHYYDSMGTFHHGALAANNNMDYQGNGPYTGLGTAVPAAMGTESCETFAFHQASPVASAYYEQQHLHQQQHQQQHHPQQHHHQHPFQQQNSQQLHSFHHQQQTLPNPAAVGVGINSSTVVRTTTQVGNHHDITTGELCSFNGCPPVGSGSSSAGQTKPAAMVSLDNSNSSDFNFLSNLANDFAPEYYQLS</sequence>
<dbReference type="Pfam" id="PF00046">
    <property type="entry name" value="Homeodomain"/>
    <property type="match status" value="1"/>
</dbReference>
<dbReference type="FunFam" id="1.10.10.60:FF:000176">
    <property type="entry name" value="pancreas/duodenum homeobox protein 1"/>
    <property type="match status" value="1"/>
</dbReference>
<keyword evidence="5 6" id="KW-0539">Nucleus</keyword>
<feature type="compositionally biased region" description="Polar residues" evidence="8">
    <location>
        <begin position="282"/>
        <end position="304"/>
    </location>
</feature>
<dbReference type="PROSITE" id="PS00027">
    <property type="entry name" value="HOMEOBOX_1"/>
    <property type="match status" value="1"/>
</dbReference>
<name>A0A4Y0BL33_ANOFN</name>
<feature type="compositionally biased region" description="Polar residues" evidence="8">
    <location>
        <begin position="314"/>
        <end position="329"/>
    </location>
</feature>
<dbReference type="PANTHER" id="PTHR45664:SF2">
    <property type="entry name" value="HOMEOTIC PROTEIN PROBOSCIPEDIA"/>
    <property type="match status" value="1"/>
</dbReference>
<comment type="subcellular location">
    <subcellularLocation>
        <location evidence="1 6 7">Nucleus</location>
    </subcellularLocation>
</comment>
<feature type="compositionally biased region" description="Low complexity" evidence="8">
    <location>
        <begin position="403"/>
        <end position="420"/>
    </location>
</feature>
<evidence type="ECO:0000256" key="6">
    <source>
        <dbReference type="PROSITE-ProRule" id="PRU00108"/>
    </source>
</evidence>
<dbReference type="VEuPathDB" id="VectorBase:AFUN020578"/>
<dbReference type="InterPro" id="IPR020479">
    <property type="entry name" value="HD_metazoa"/>
</dbReference>
<dbReference type="GO" id="GO:0000981">
    <property type="term" value="F:DNA-binding transcription factor activity, RNA polymerase II-specific"/>
    <property type="evidence" value="ECO:0007669"/>
    <property type="project" value="InterPro"/>
</dbReference>
<proteinExistence type="predicted"/>
<dbReference type="PROSITE" id="PS00032">
    <property type="entry name" value="ANTENNAPEDIA"/>
    <property type="match status" value="1"/>
</dbReference>
<evidence type="ECO:0000259" key="9">
    <source>
        <dbReference type="PROSITE" id="PS50071"/>
    </source>
</evidence>
<dbReference type="PANTHER" id="PTHR45664">
    <property type="entry name" value="PROTEIN ZERKNUELLT 1-RELATED"/>
    <property type="match status" value="1"/>
</dbReference>
<dbReference type="Gene3D" id="1.10.10.60">
    <property type="entry name" value="Homeodomain-like"/>
    <property type="match status" value="1"/>
</dbReference>
<feature type="DNA-binding region" description="Homeobox" evidence="6">
    <location>
        <begin position="182"/>
        <end position="241"/>
    </location>
</feature>
<reference evidence="10" key="1">
    <citation type="submission" date="2020-05" db="UniProtKB">
        <authorList>
            <consortium name="EnsemblMetazoa"/>
        </authorList>
    </citation>
    <scope>IDENTIFICATION</scope>
    <source>
        <strain evidence="10">FUMOZ</strain>
    </source>
</reference>
<feature type="domain" description="Homeobox" evidence="9">
    <location>
        <begin position="180"/>
        <end position="240"/>
    </location>
</feature>
<feature type="compositionally biased region" description="Basic residues" evidence="8">
    <location>
        <begin position="682"/>
        <end position="693"/>
    </location>
</feature>
<dbReference type="InterPro" id="IPR017970">
    <property type="entry name" value="Homeobox_CS"/>
</dbReference>
<dbReference type="SMART" id="SM00389">
    <property type="entry name" value="HOX"/>
    <property type="match status" value="1"/>
</dbReference>
<dbReference type="InterPro" id="IPR001827">
    <property type="entry name" value="Homeobox_Antennapedia_CS"/>
</dbReference>
<evidence type="ECO:0000256" key="5">
    <source>
        <dbReference type="ARBA" id="ARBA00023242"/>
    </source>
</evidence>
<keyword evidence="3 6" id="KW-0238">DNA-binding</keyword>
<dbReference type="PRINTS" id="PR00024">
    <property type="entry name" value="HOMEOBOX"/>
</dbReference>
<keyword evidence="2" id="KW-0217">Developmental protein</keyword>
<evidence type="ECO:0000313" key="10">
    <source>
        <dbReference type="EnsemblMetazoa" id="AFUN020578-PA"/>
    </source>
</evidence>
<dbReference type="STRING" id="62324.A0A4Y0BL33"/>
<feature type="region of interest" description="Disordered" evidence="8">
    <location>
        <begin position="376"/>
        <end position="462"/>
    </location>
</feature>
<evidence type="ECO:0000256" key="1">
    <source>
        <dbReference type="ARBA" id="ARBA00004123"/>
    </source>
</evidence>
<dbReference type="CDD" id="cd00086">
    <property type="entry name" value="homeodomain"/>
    <property type="match status" value="1"/>
</dbReference>
<evidence type="ECO:0000256" key="8">
    <source>
        <dbReference type="SAM" id="MobiDB-lite"/>
    </source>
</evidence>
<feature type="region of interest" description="Disordered" evidence="8">
    <location>
        <begin position="89"/>
        <end position="108"/>
    </location>
</feature>
<dbReference type="SUPFAM" id="SSF46689">
    <property type="entry name" value="Homeodomain-like"/>
    <property type="match status" value="1"/>
</dbReference>